<reference evidence="1 2" key="1">
    <citation type="journal article" date="2016" name="Int. J. Syst. Evol. Microbiol.">
        <title>Peptococcus simiae sp. nov., isolated from rhesus macaque faeces and emended description of the genus Peptococcus.</title>
        <authorList>
            <person name="Shkoporov A.N."/>
            <person name="Efimov B.A."/>
            <person name="Kondova I."/>
            <person name="Ouwerling B."/>
            <person name="Chaplin A.V."/>
            <person name="Shcherbakova V.A."/>
            <person name="Langermans J.A.M."/>
        </authorList>
    </citation>
    <scope>NUCLEOTIDE SEQUENCE [LARGE SCALE GENOMIC DNA]</scope>
    <source>
        <strain evidence="1 2">M108</strain>
    </source>
</reference>
<name>A0ABW9GYC4_9FIRM</name>
<proteinExistence type="predicted"/>
<keyword evidence="2" id="KW-1185">Reference proteome</keyword>
<sequence length="413" mass="48054">MHYTDILDVDKKNVQKARKYSLSIMDEEMSVEEVIRALHEKNISVEPEEYFYALQVISENTDNEETLINAFPGMFKAFEAHLKPEPPRKFSKDHPLRLYRQENEAMYDYFDDGVHMLRYEFDQAAWIRYAKEAQVYKTHLARKQNQLYPRLGDKGITGPLRILWSYDDDVKNALTEFEKAALDGNEKAIQSAFYTVYDVTAFLMRIEEKLLYPAAFKLLTLNEFIKMEVGDDEIGYAFIEPPAHSQKERQMMRGLEILMLHHDGSDLSGDTILNLSTGRMSLRQLNLMLGHLPFDLTFIDENDLVRFYNSRADRLFPRSAGVIGRDVKNCHPRESLAKVEALIEDLRTGQRAYADFWYPRGEEMILVRYIAVRDSSDVFRGILEMAMDLAPFQKIEGVHRLADEYGQRKKAGE</sequence>
<protein>
    <submittedName>
        <fullName evidence="1">PAS domain-containing protein</fullName>
    </submittedName>
</protein>
<dbReference type="Proteomes" id="UP001631949">
    <property type="component" value="Unassembled WGS sequence"/>
</dbReference>
<dbReference type="EMBL" id="JBJUVG010000004">
    <property type="protein sequence ID" value="MFM9413586.1"/>
    <property type="molecule type" value="Genomic_DNA"/>
</dbReference>
<dbReference type="Pfam" id="PF13596">
    <property type="entry name" value="PAS_10"/>
    <property type="match status" value="1"/>
</dbReference>
<dbReference type="RefSeq" id="WP_408977203.1">
    <property type="nucleotide sequence ID" value="NZ_JBJUVG010000004.1"/>
</dbReference>
<dbReference type="SUPFAM" id="SSF55785">
    <property type="entry name" value="PYP-like sensor domain (PAS domain)"/>
    <property type="match status" value="1"/>
</dbReference>
<evidence type="ECO:0000313" key="2">
    <source>
        <dbReference type="Proteomes" id="UP001631949"/>
    </source>
</evidence>
<dbReference type="PANTHER" id="PTHR39966">
    <property type="entry name" value="BLL2471 PROTEIN-RELATED"/>
    <property type="match status" value="1"/>
</dbReference>
<dbReference type="Gene3D" id="3.30.450.20">
    <property type="entry name" value="PAS domain"/>
    <property type="match status" value="1"/>
</dbReference>
<dbReference type="InterPro" id="IPR035965">
    <property type="entry name" value="PAS-like_dom_sf"/>
</dbReference>
<organism evidence="1 2">
    <name type="scientific">Peptococcus simiae</name>
    <dbReference type="NCBI Taxonomy" id="1643805"/>
    <lineage>
        <taxon>Bacteria</taxon>
        <taxon>Bacillati</taxon>
        <taxon>Bacillota</taxon>
        <taxon>Clostridia</taxon>
        <taxon>Eubacteriales</taxon>
        <taxon>Peptococcaceae</taxon>
        <taxon>Peptococcus</taxon>
    </lineage>
</organism>
<accession>A0ABW9GYC4</accession>
<evidence type="ECO:0000313" key="1">
    <source>
        <dbReference type="EMBL" id="MFM9413586.1"/>
    </source>
</evidence>
<dbReference type="PANTHER" id="PTHR39966:SF3">
    <property type="entry name" value="DUF438 DOMAIN-CONTAINING PROTEIN"/>
    <property type="match status" value="1"/>
</dbReference>
<comment type="caution">
    <text evidence="1">The sequence shown here is derived from an EMBL/GenBank/DDBJ whole genome shotgun (WGS) entry which is preliminary data.</text>
</comment>
<gene>
    <name evidence="1" type="ORF">ACKQTC_04320</name>
</gene>